<protein>
    <recommendedName>
        <fullName evidence="9">Probable arginine--tRNA ligase, mitochondrial</fullName>
        <ecNumber evidence="2">6.1.1.19</ecNumber>
    </recommendedName>
    <alternativeName>
        <fullName evidence="8">Arginyl-tRNA synthetase</fullName>
    </alternativeName>
</protein>
<dbReference type="PRINTS" id="PR01038">
    <property type="entry name" value="TRNASYNTHARG"/>
</dbReference>
<feature type="domain" description="DALR anticodon binding" evidence="13">
    <location>
        <begin position="448"/>
        <end position="563"/>
    </location>
</feature>
<evidence type="ECO:0000256" key="10">
    <source>
        <dbReference type="ARBA" id="ARBA00049339"/>
    </source>
</evidence>
<dbReference type="InterPro" id="IPR001278">
    <property type="entry name" value="Arg-tRNA-ligase"/>
</dbReference>
<dbReference type="InterPro" id="IPR035684">
    <property type="entry name" value="ArgRS_core"/>
</dbReference>
<proteinExistence type="inferred from homology"/>
<evidence type="ECO:0000256" key="2">
    <source>
        <dbReference type="ARBA" id="ARBA00012837"/>
    </source>
</evidence>
<dbReference type="NCBIfam" id="TIGR00456">
    <property type="entry name" value="argS"/>
    <property type="match status" value="1"/>
</dbReference>
<evidence type="ECO:0000313" key="14">
    <source>
        <dbReference type="EMBL" id="CAH1402565.1"/>
    </source>
</evidence>
<comment type="function">
    <text evidence="11">Catalyzes the attachment of arginine to tRNA(Arg) in a two-step reaction: arginine is first activated by ATP to form Arg-AMP and then transferred to the acceptor end of tRNA(Arg).</text>
</comment>
<dbReference type="PANTHER" id="PTHR11956:SF11">
    <property type="entry name" value="ARGININE--TRNA LIGASE, MITOCHONDRIAL-RELATED"/>
    <property type="match status" value="1"/>
</dbReference>
<keyword evidence="15" id="KW-1185">Reference proteome</keyword>
<dbReference type="Gene3D" id="3.40.50.620">
    <property type="entry name" value="HUPs"/>
    <property type="match status" value="1"/>
</dbReference>
<evidence type="ECO:0000313" key="15">
    <source>
        <dbReference type="Proteomes" id="UP001152798"/>
    </source>
</evidence>
<keyword evidence="6 12" id="KW-0648">Protein biosynthesis</keyword>
<evidence type="ECO:0000256" key="7">
    <source>
        <dbReference type="ARBA" id="ARBA00023146"/>
    </source>
</evidence>
<evidence type="ECO:0000256" key="11">
    <source>
        <dbReference type="ARBA" id="ARBA00049595"/>
    </source>
</evidence>
<dbReference type="AlphaFoldDB" id="A0A9P0MS35"/>
<dbReference type="GO" id="GO:0006420">
    <property type="term" value="P:arginyl-tRNA aminoacylation"/>
    <property type="evidence" value="ECO:0007669"/>
    <property type="project" value="InterPro"/>
</dbReference>
<dbReference type="InterPro" id="IPR008909">
    <property type="entry name" value="DALR_anticod-bd"/>
</dbReference>
<dbReference type="Gene3D" id="1.10.730.10">
    <property type="entry name" value="Isoleucyl-tRNA Synthetase, Domain 1"/>
    <property type="match status" value="1"/>
</dbReference>
<keyword evidence="7 12" id="KW-0030">Aminoacyl-tRNA synthetase</keyword>
<dbReference type="PROSITE" id="PS00178">
    <property type="entry name" value="AA_TRNA_LIGASE_I"/>
    <property type="match status" value="1"/>
</dbReference>
<name>A0A9P0MS35_NEZVI</name>
<dbReference type="InterPro" id="IPR009080">
    <property type="entry name" value="tRNAsynth_Ia_anticodon-bd"/>
</dbReference>
<dbReference type="SUPFAM" id="SSF47323">
    <property type="entry name" value="Anticodon-binding domain of a subclass of class I aminoacyl-tRNA synthetases"/>
    <property type="match status" value="1"/>
</dbReference>
<dbReference type="GO" id="GO:0032543">
    <property type="term" value="P:mitochondrial translation"/>
    <property type="evidence" value="ECO:0007669"/>
    <property type="project" value="TreeGrafter"/>
</dbReference>
<dbReference type="FunFam" id="1.10.730.10:FF:000006">
    <property type="entry name" value="Arginyl-tRNA synthetase 2, mitochondrial"/>
    <property type="match status" value="1"/>
</dbReference>
<dbReference type="EC" id="6.1.1.19" evidence="2"/>
<dbReference type="OrthoDB" id="68056at2759"/>
<dbReference type="Pfam" id="PF00750">
    <property type="entry name" value="tRNA-synt_1d"/>
    <property type="match status" value="1"/>
</dbReference>
<evidence type="ECO:0000256" key="12">
    <source>
        <dbReference type="RuleBase" id="RU363038"/>
    </source>
</evidence>
<dbReference type="InterPro" id="IPR001412">
    <property type="entry name" value="aa-tRNA-synth_I_CS"/>
</dbReference>
<evidence type="ECO:0000256" key="1">
    <source>
        <dbReference type="ARBA" id="ARBA00005594"/>
    </source>
</evidence>
<dbReference type="EMBL" id="OV725081">
    <property type="protein sequence ID" value="CAH1402565.1"/>
    <property type="molecule type" value="Genomic_DNA"/>
</dbReference>
<reference evidence="14" key="1">
    <citation type="submission" date="2022-01" db="EMBL/GenBank/DDBJ databases">
        <authorList>
            <person name="King R."/>
        </authorList>
    </citation>
    <scope>NUCLEOTIDE SEQUENCE</scope>
</reference>
<accession>A0A9P0MS35</accession>
<evidence type="ECO:0000256" key="8">
    <source>
        <dbReference type="ARBA" id="ARBA00033033"/>
    </source>
</evidence>
<keyword evidence="3 12" id="KW-0436">Ligase</keyword>
<dbReference type="GO" id="GO:0004814">
    <property type="term" value="F:arginine-tRNA ligase activity"/>
    <property type="evidence" value="ECO:0007669"/>
    <property type="project" value="UniProtKB-EC"/>
</dbReference>
<evidence type="ECO:0000256" key="6">
    <source>
        <dbReference type="ARBA" id="ARBA00022917"/>
    </source>
</evidence>
<keyword evidence="5 12" id="KW-0067">ATP-binding</keyword>
<dbReference type="GO" id="GO:0005739">
    <property type="term" value="C:mitochondrion"/>
    <property type="evidence" value="ECO:0007669"/>
    <property type="project" value="TreeGrafter"/>
</dbReference>
<dbReference type="InterPro" id="IPR014729">
    <property type="entry name" value="Rossmann-like_a/b/a_fold"/>
</dbReference>
<dbReference type="Proteomes" id="UP001152798">
    <property type="component" value="Chromosome 5"/>
</dbReference>
<evidence type="ECO:0000256" key="4">
    <source>
        <dbReference type="ARBA" id="ARBA00022741"/>
    </source>
</evidence>
<comment type="catalytic activity">
    <reaction evidence="10">
        <text>tRNA(Arg) + L-arginine + ATP = L-arginyl-tRNA(Arg) + AMP + diphosphate</text>
        <dbReference type="Rhea" id="RHEA:20301"/>
        <dbReference type="Rhea" id="RHEA-COMP:9658"/>
        <dbReference type="Rhea" id="RHEA-COMP:9673"/>
        <dbReference type="ChEBI" id="CHEBI:30616"/>
        <dbReference type="ChEBI" id="CHEBI:32682"/>
        <dbReference type="ChEBI" id="CHEBI:33019"/>
        <dbReference type="ChEBI" id="CHEBI:78442"/>
        <dbReference type="ChEBI" id="CHEBI:78513"/>
        <dbReference type="ChEBI" id="CHEBI:456215"/>
        <dbReference type="EC" id="6.1.1.19"/>
    </reaction>
</comment>
<dbReference type="PANTHER" id="PTHR11956">
    <property type="entry name" value="ARGINYL-TRNA SYNTHETASE"/>
    <property type="match status" value="1"/>
</dbReference>
<dbReference type="Pfam" id="PF05746">
    <property type="entry name" value="DALR_1"/>
    <property type="match status" value="1"/>
</dbReference>
<evidence type="ECO:0000259" key="13">
    <source>
        <dbReference type="SMART" id="SM00836"/>
    </source>
</evidence>
<dbReference type="GO" id="GO:0005524">
    <property type="term" value="F:ATP binding"/>
    <property type="evidence" value="ECO:0007669"/>
    <property type="project" value="UniProtKB-KW"/>
</dbReference>
<evidence type="ECO:0000256" key="3">
    <source>
        <dbReference type="ARBA" id="ARBA00022598"/>
    </source>
</evidence>
<organism evidence="14 15">
    <name type="scientific">Nezara viridula</name>
    <name type="common">Southern green stink bug</name>
    <name type="synonym">Cimex viridulus</name>
    <dbReference type="NCBI Taxonomy" id="85310"/>
    <lineage>
        <taxon>Eukaryota</taxon>
        <taxon>Metazoa</taxon>
        <taxon>Ecdysozoa</taxon>
        <taxon>Arthropoda</taxon>
        <taxon>Hexapoda</taxon>
        <taxon>Insecta</taxon>
        <taxon>Pterygota</taxon>
        <taxon>Neoptera</taxon>
        <taxon>Paraneoptera</taxon>
        <taxon>Hemiptera</taxon>
        <taxon>Heteroptera</taxon>
        <taxon>Panheteroptera</taxon>
        <taxon>Pentatomomorpha</taxon>
        <taxon>Pentatomoidea</taxon>
        <taxon>Pentatomidae</taxon>
        <taxon>Pentatominae</taxon>
        <taxon>Nezara</taxon>
    </lineage>
</organism>
<evidence type="ECO:0000256" key="5">
    <source>
        <dbReference type="ARBA" id="ARBA00022840"/>
    </source>
</evidence>
<dbReference type="SMART" id="SM00836">
    <property type="entry name" value="DALR_1"/>
    <property type="match status" value="1"/>
</dbReference>
<gene>
    <name evidence="14" type="ORF">NEZAVI_LOCUS11360</name>
</gene>
<comment type="similarity">
    <text evidence="1 12">Belongs to the class-I aminoacyl-tRNA synthetase family.</text>
</comment>
<dbReference type="SUPFAM" id="SSF52374">
    <property type="entry name" value="Nucleotidylyl transferase"/>
    <property type="match status" value="1"/>
</dbReference>
<evidence type="ECO:0000256" key="9">
    <source>
        <dbReference type="ARBA" id="ARBA00039495"/>
    </source>
</evidence>
<sequence>MLRYPILDCRKQICKRIADAVGIFSEANYDTLNSKLRLQHKCEHDLSSVYFHISTDDLKSLNVPNIYNILHMECDTSVKQISKNSIEGKENIIFQVDKNELYTSVLKSSLNSNEGEVLRYSPKNNILIDFSSPNIAKPFHMGHLRSTIIGNFVANVMSLSSNVIRLNYLGDWGTQIGYVKIGLDSLNVPDVLLLKNPMKELYKAYSLAYNKEDSLDKAKEIFAELEKNSSDWTEEWKKIRLTTVKHLKEMYSSLGISFNEYLYESDYRAQNISHVTDHMDGIGLISKKGNCLAMEMDGIEIPLFKSDGTTLYLMRDIASALDRINKYDCDTLMYVVDKSQSEHMSRLKFAISKLVDKNIVHVPFGRVTGMSTRKGTSIFLADILNEAVNIMAQQQVKSPNTRSSDSEVTRVLGITSLLVYVLKHRRDRNFLFSWQNALQATGDTGSKLQYTHCRLCSLEENCGVLLPKEINATVLMEPIVFELMYELTRFQDVINSCQNELESSYLVNYVFKLCNTVNRCLKNLPVKGQPSDIAEQRLLLFHTAKTFLHSSMKILGLQPLNKM</sequence>
<keyword evidence="4 12" id="KW-0547">Nucleotide-binding</keyword>